<dbReference type="EMBL" id="RWGY01000004">
    <property type="protein sequence ID" value="TVU48180.1"/>
    <property type="molecule type" value="Genomic_DNA"/>
</dbReference>
<protein>
    <submittedName>
        <fullName evidence="2">Uncharacterized protein</fullName>
    </submittedName>
</protein>
<sequence length="135" mass="14097">MASLDMESFLDLTFPAAPPVTASSFTASAESESRSPAKKLRMTDNSSAGSGGGGGGTTLDELEFDPFMFFQLPYMDGYESIDSLFAGEAVQDVNAVNNDMNSAGLWSFDENDVGVQSPLYAGADGNLGIACLLAD</sequence>
<evidence type="ECO:0000256" key="1">
    <source>
        <dbReference type="SAM" id="MobiDB-lite"/>
    </source>
</evidence>
<keyword evidence="3" id="KW-1185">Reference proteome</keyword>
<feature type="non-terminal residue" evidence="2">
    <location>
        <position position="1"/>
    </location>
</feature>
<feature type="region of interest" description="Disordered" evidence="1">
    <location>
        <begin position="23"/>
        <end position="59"/>
    </location>
</feature>
<dbReference type="OrthoDB" id="686354at2759"/>
<dbReference type="Proteomes" id="UP000324897">
    <property type="component" value="Chromosome 5"/>
</dbReference>
<dbReference type="Gramene" id="TVU48180">
    <property type="protein sequence ID" value="TVU48180"/>
    <property type="gene ID" value="EJB05_07807"/>
</dbReference>
<reference evidence="2 3" key="1">
    <citation type="journal article" date="2019" name="Sci. Rep.">
        <title>A high-quality genome of Eragrostis curvula grass provides insights into Poaceae evolution and supports new strategies to enhance forage quality.</title>
        <authorList>
            <person name="Carballo J."/>
            <person name="Santos B.A.C.M."/>
            <person name="Zappacosta D."/>
            <person name="Garbus I."/>
            <person name="Selva J.P."/>
            <person name="Gallo C.A."/>
            <person name="Diaz A."/>
            <person name="Albertini E."/>
            <person name="Caccamo M."/>
            <person name="Echenique V."/>
        </authorList>
    </citation>
    <scope>NUCLEOTIDE SEQUENCE [LARGE SCALE GENOMIC DNA]</scope>
    <source>
        <strain evidence="3">cv. Victoria</strain>
        <tissue evidence="2">Leaf</tissue>
    </source>
</reference>
<proteinExistence type="predicted"/>
<evidence type="ECO:0000313" key="2">
    <source>
        <dbReference type="EMBL" id="TVU48180.1"/>
    </source>
</evidence>
<gene>
    <name evidence="2" type="ORF">EJB05_07807</name>
</gene>
<comment type="caution">
    <text evidence="2">The sequence shown here is derived from an EMBL/GenBank/DDBJ whole genome shotgun (WGS) entry which is preliminary data.</text>
</comment>
<evidence type="ECO:0000313" key="3">
    <source>
        <dbReference type="Proteomes" id="UP000324897"/>
    </source>
</evidence>
<dbReference type="AlphaFoldDB" id="A0A5J9WLF5"/>
<organism evidence="2 3">
    <name type="scientific">Eragrostis curvula</name>
    <name type="common">weeping love grass</name>
    <dbReference type="NCBI Taxonomy" id="38414"/>
    <lineage>
        <taxon>Eukaryota</taxon>
        <taxon>Viridiplantae</taxon>
        <taxon>Streptophyta</taxon>
        <taxon>Embryophyta</taxon>
        <taxon>Tracheophyta</taxon>
        <taxon>Spermatophyta</taxon>
        <taxon>Magnoliopsida</taxon>
        <taxon>Liliopsida</taxon>
        <taxon>Poales</taxon>
        <taxon>Poaceae</taxon>
        <taxon>PACMAD clade</taxon>
        <taxon>Chloridoideae</taxon>
        <taxon>Eragrostideae</taxon>
        <taxon>Eragrostidinae</taxon>
        <taxon>Eragrostis</taxon>
    </lineage>
</organism>
<name>A0A5J9WLF5_9POAL</name>
<accession>A0A5J9WLF5</accession>